<dbReference type="OrthoDB" id="6433533at2759"/>
<gene>
    <name evidence="3" type="ORF">AVEN_95837_1</name>
</gene>
<dbReference type="GO" id="GO:0004523">
    <property type="term" value="F:RNA-DNA hybrid ribonuclease activity"/>
    <property type="evidence" value="ECO:0007669"/>
    <property type="project" value="InterPro"/>
</dbReference>
<dbReference type="Gene3D" id="3.30.420.10">
    <property type="entry name" value="Ribonuclease H-like superfamily/Ribonuclease H"/>
    <property type="match status" value="1"/>
</dbReference>
<dbReference type="CDD" id="cd09276">
    <property type="entry name" value="Rnase_HI_RT_non_LTR"/>
    <property type="match status" value="1"/>
</dbReference>
<comment type="caution">
    <text evidence="3">The sequence shown here is derived from an EMBL/GenBank/DDBJ whole genome shotgun (WGS) entry which is preliminary data.</text>
</comment>
<feature type="domain" description="RNase H type-1" evidence="2">
    <location>
        <begin position="144"/>
        <end position="273"/>
    </location>
</feature>
<reference evidence="3 4" key="1">
    <citation type="journal article" date="2019" name="Sci. Rep.">
        <title>Orb-weaving spider Araneus ventricosus genome elucidates the spidroin gene catalogue.</title>
        <authorList>
            <person name="Kono N."/>
            <person name="Nakamura H."/>
            <person name="Ohtoshi R."/>
            <person name="Moran D.A.P."/>
            <person name="Shinohara A."/>
            <person name="Yoshida Y."/>
            <person name="Fujiwara M."/>
            <person name="Mori M."/>
            <person name="Tomita M."/>
            <person name="Arakawa K."/>
        </authorList>
    </citation>
    <scope>NUCLEOTIDE SEQUENCE [LARGE SCALE GENOMIC DNA]</scope>
</reference>
<keyword evidence="4" id="KW-1185">Reference proteome</keyword>
<evidence type="ECO:0000256" key="1">
    <source>
        <dbReference type="SAM" id="MobiDB-lite"/>
    </source>
</evidence>
<dbReference type="InterPro" id="IPR036397">
    <property type="entry name" value="RNaseH_sf"/>
</dbReference>
<dbReference type="InterPro" id="IPR002156">
    <property type="entry name" value="RNaseH_domain"/>
</dbReference>
<organism evidence="3 4">
    <name type="scientific">Araneus ventricosus</name>
    <name type="common">Orbweaver spider</name>
    <name type="synonym">Epeira ventricosa</name>
    <dbReference type="NCBI Taxonomy" id="182803"/>
    <lineage>
        <taxon>Eukaryota</taxon>
        <taxon>Metazoa</taxon>
        <taxon>Ecdysozoa</taxon>
        <taxon>Arthropoda</taxon>
        <taxon>Chelicerata</taxon>
        <taxon>Arachnida</taxon>
        <taxon>Araneae</taxon>
        <taxon>Araneomorphae</taxon>
        <taxon>Entelegynae</taxon>
        <taxon>Araneoidea</taxon>
        <taxon>Araneidae</taxon>
        <taxon>Araneus</taxon>
    </lineage>
</organism>
<dbReference type="Pfam" id="PF00075">
    <property type="entry name" value="RNase_H"/>
    <property type="match status" value="1"/>
</dbReference>
<proteinExistence type="predicted"/>
<dbReference type="Proteomes" id="UP000499080">
    <property type="component" value="Unassembled WGS sequence"/>
</dbReference>
<dbReference type="SUPFAM" id="SSF53098">
    <property type="entry name" value="Ribonuclease H-like"/>
    <property type="match status" value="1"/>
</dbReference>
<dbReference type="AlphaFoldDB" id="A0A4Y2MHJ5"/>
<name>A0A4Y2MHJ5_ARAVE</name>
<evidence type="ECO:0000259" key="2">
    <source>
        <dbReference type="PROSITE" id="PS50879"/>
    </source>
</evidence>
<evidence type="ECO:0000313" key="3">
    <source>
        <dbReference type="EMBL" id="GBN25106.1"/>
    </source>
</evidence>
<dbReference type="InterPro" id="IPR012337">
    <property type="entry name" value="RNaseH-like_sf"/>
</dbReference>
<accession>A0A4Y2MHJ5</accession>
<feature type="region of interest" description="Disordered" evidence="1">
    <location>
        <begin position="272"/>
        <end position="297"/>
    </location>
</feature>
<dbReference type="PROSITE" id="PS50879">
    <property type="entry name" value="RNASE_H_1"/>
    <property type="match status" value="1"/>
</dbReference>
<sequence>MQQNLKRIAGGYWGISQIHRWTLYKTVILLAHGSSAWCLNPTFKMKRKLSSIQRPFLLHISGAYRTTPTAALQTLLGIPPLHMQLQFEARFTSIYRLRIPLPPFITDTQPHDLEMKATGWSTHPSEHLKPNQISFEDGEAYIARKDIINIFTDDSKTEHGVGAAFCVLTNDIWAYQWSAKLNDNNTLFQAELTVLHEAVIYASHLPNHNTSKIHVDNRASIMASSNSKSTNETARKIFKILLSNPRIKVSWVKAHAGNIGNERADQLAKDATQHGQPYSHTKLPKPHIKGSSGRGCLRSGKPHGRMAIQAGKSITSCPQLVSVPLTEIERMLSSSLNMDLSLPTSKDFTCLTEIIAVWWNWHGTSLCHGVSWHVRKPAKLRTIMAEKGRQFRLQA</sequence>
<protein>
    <recommendedName>
        <fullName evidence="2">RNase H type-1 domain-containing protein</fullName>
    </recommendedName>
</protein>
<dbReference type="EMBL" id="BGPR01122770">
    <property type="protein sequence ID" value="GBN25106.1"/>
    <property type="molecule type" value="Genomic_DNA"/>
</dbReference>
<dbReference type="GO" id="GO:0003676">
    <property type="term" value="F:nucleic acid binding"/>
    <property type="evidence" value="ECO:0007669"/>
    <property type="project" value="InterPro"/>
</dbReference>
<evidence type="ECO:0000313" key="4">
    <source>
        <dbReference type="Proteomes" id="UP000499080"/>
    </source>
</evidence>